<dbReference type="Gene3D" id="1.20.5.780">
    <property type="entry name" value="Single helix bin"/>
    <property type="match status" value="1"/>
</dbReference>
<comment type="subcellular location">
    <subcellularLocation>
        <location evidence="1">Membrane</location>
        <topology evidence="1">Single-pass membrane protein</topology>
    </subcellularLocation>
</comment>
<keyword evidence="3 7" id="KW-0813">Transport</keyword>
<dbReference type="GO" id="GO:0099106">
    <property type="term" value="F:ion channel regulator activity"/>
    <property type="evidence" value="ECO:0007669"/>
    <property type="project" value="InterPro"/>
</dbReference>
<name>A0A8C4SNQ3_ERPCA</name>
<evidence type="ECO:0000256" key="7">
    <source>
        <dbReference type="RuleBase" id="RU364131"/>
    </source>
</evidence>
<reference evidence="8" key="1">
    <citation type="submission" date="2021-06" db="EMBL/GenBank/DDBJ databases">
        <authorList>
            <consortium name="Wellcome Sanger Institute Data Sharing"/>
        </authorList>
    </citation>
    <scope>NUCLEOTIDE SEQUENCE [LARGE SCALE GENOMIC DNA]</scope>
</reference>
<evidence type="ECO:0000256" key="3">
    <source>
        <dbReference type="ARBA" id="ARBA00022448"/>
    </source>
</evidence>
<accession>A0A8C4SNQ3</accession>
<dbReference type="GO" id="GO:0006811">
    <property type="term" value="P:monoatomic ion transport"/>
    <property type="evidence" value="ECO:0007669"/>
    <property type="project" value="UniProtKB-KW"/>
</dbReference>
<evidence type="ECO:0000256" key="2">
    <source>
        <dbReference type="ARBA" id="ARBA00005948"/>
    </source>
</evidence>
<comment type="similarity">
    <text evidence="2 7">Belongs to the FXYD family.</text>
</comment>
<reference evidence="8" key="3">
    <citation type="submission" date="2025-09" db="UniProtKB">
        <authorList>
            <consortium name="Ensembl"/>
        </authorList>
    </citation>
    <scope>IDENTIFICATION</scope>
</reference>
<dbReference type="Proteomes" id="UP000694620">
    <property type="component" value="Chromosome 9"/>
</dbReference>
<keyword evidence="5 7" id="KW-0406">Ion transport</keyword>
<evidence type="ECO:0000313" key="9">
    <source>
        <dbReference type="Proteomes" id="UP000694620"/>
    </source>
</evidence>
<keyword evidence="7" id="KW-1133">Transmembrane helix</keyword>
<evidence type="ECO:0000256" key="1">
    <source>
        <dbReference type="ARBA" id="ARBA00004167"/>
    </source>
</evidence>
<keyword evidence="9" id="KW-1185">Reference proteome</keyword>
<sequence length="72" mass="8049">MTPSLSNLSPNHYELIRKGGLIFAAVIFALGVAIILSKKGKQKRHFGISSSRYQLPDIVQKPLRRLTECQVI</sequence>
<evidence type="ECO:0000256" key="5">
    <source>
        <dbReference type="ARBA" id="ARBA00023065"/>
    </source>
</evidence>
<proteinExistence type="inferred from homology"/>
<dbReference type="Ensembl" id="ENSECRT00000019677.1">
    <property type="protein sequence ID" value="ENSECRP00000019283.1"/>
    <property type="gene ID" value="ENSECRG00000012904.1"/>
</dbReference>
<evidence type="ECO:0000256" key="4">
    <source>
        <dbReference type="ARBA" id="ARBA00022692"/>
    </source>
</evidence>
<evidence type="ECO:0000313" key="8">
    <source>
        <dbReference type="Ensembl" id="ENSECRP00000019283.1"/>
    </source>
</evidence>
<organism evidence="8 9">
    <name type="scientific">Erpetoichthys calabaricus</name>
    <name type="common">Rope fish</name>
    <name type="synonym">Calamoichthys calabaricus</name>
    <dbReference type="NCBI Taxonomy" id="27687"/>
    <lineage>
        <taxon>Eukaryota</taxon>
        <taxon>Metazoa</taxon>
        <taxon>Chordata</taxon>
        <taxon>Craniata</taxon>
        <taxon>Vertebrata</taxon>
        <taxon>Euteleostomi</taxon>
        <taxon>Actinopterygii</taxon>
        <taxon>Polypteriformes</taxon>
        <taxon>Polypteridae</taxon>
        <taxon>Erpetoichthys</taxon>
    </lineage>
</organism>
<dbReference type="Pfam" id="PF02038">
    <property type="entry name" value="ATP1G1_PLM_MAT8"/>
    <property type="match status" value="1"/>
</dbReference>
<reference evidence="8" key="2">
    <citation type="submission" date="2025-08" db="UniProtKB">
        <authorList>
            <consortium name="Ensembl"/>
        </authorList>
    </citation>
    <scope>IDENTIFICATION</scope>
</reference>
<dbReference type="InterPro" id="IPR000272">
    <property type="entry name" value="Ion-transport_regulator_FXYD"/>
</dbReference>
<protein>
    <recommendedName>
        <fullName evidence="7">FXYD domain-containing ion transport regulator</fullName>
    </recommendedName>
</protein>
<feature type="transmembrane region" description="Helical" evidence="7">
    <location>
        <begin position="20"/>
        <end position="37"/>
    </location>
</feature>
<keyword evidence="6 7" id="KW-0472">Membrane</keyword>
<dbReference type="AlphaFoldDB" id="A0A8C4SNQ3"/>
<evidence type="ECO:0000256" key="6">
    <source>
        <dbReference type="ARBA" id="ARBA00023136"/>
    </source>
</evidence>
<keyword evidence="4 7" id="KW-0812">Transmembrane</keyword>
<dbReference type="GO" id="GO:0016020">
    <property type="term" value="C:membrane"/>
    <property type="evidence" value="ECO:0007669"/>
    <property type="project" value="UniProtKB-SubCell"/>
</dbReference>
<dbReference type="GO" id="GO:0043269">
    <property type="term" value="P:regulation of monoatomic ion transport"/>
    <property type="evidence" value="ECO:0007669"/>
    <property type="project" value="InterPro"/>
</dbReference>